<keyword evidence="3" id="KW-1185">Reference proteome</keyword>
<accession>A0ABQ9X2C0</accession>
<sequence length="278" mass="31296">MPCSELFHVFHTNPTSHSLHFILPAYNFTEQLSLPTVVITVDMILEMLADFLSLSHRSHRVTAALGLRDAVQLLLPLPLQHSGRIQILRRRRHEEYMEHVHPIAIQPASEQTPSSPPSTSQATRLPAAPYQTSLHSLLSILIRTMSKPTTHRLADICGQLLLQRLVHVILQLVSAISKPVSKALEDEVKSELDEGEEAAGILSLNLLLGNIVAFRPYISDILRLMRQLFVLSLDTYPVFTFKADNSTSDEEQKSICPSFHFIISINKNHVNIRLKITK</sequence>
<gene>
    <name evidence="2" type="ORF">BLNAU_19208</name>
</gene>
<comment type="caution">
    <text evidence="2">The sequence shown here is derived from an EMBL/GenBank/DDBJ whole genome shotgun (WGS) entry which is preliminary data.</text>
</comment>
<feature type="region of interest" description="Disordered" evidence="1">
    <location>
        <begin position="104"/>
        <end position="124"/>
    </location>
</feature>
<dbReference type="Proteomes" id="UP001281761">
    <property type="component" value="Unassembled WGS sequence"/>
</dbReference>
<reference evidence="2 3" key="1">
    <citation type="journal article" date="2022" name="bioRxiv">
        <title>Genomics of Preaxostyla Flagellates Illuminates Evolutionary Transitions and the Path Towards Mitochondrial Loss.</title>
        <authorList>
            <person name="Novak L.V.F."/>
            <person name="Treitli S.C."/>
            <person name="Pyrih J."/>
            <person name="Halakuc P."/>
            <person name="Pipaliya S.V."/>
            <person name="Vacek V."/>
            <person name="Brzon O."/>
            <person name="Soukal P."/>
            <person name="Eme L."/>
            <person name="Dacks J.B."/>
            <person name="Karnkowska A."/>
            <person name="Elias M."/>
            <person name="Hampl V."/>
        </authorList>
    </citation>
    <scope>NUCLEOTIDE SEQUENCE [LARGE SCALE GENOMIC DNA]</scope>
    <source>
        <strain evidence="2">NAU3</strain>
        <tissue evidence="2">Gut</tissue>
    </source>
</reference>
<dbReference type="EMBL" id="JARBJD010000245">
    <property type="protein sequence ID" value="KAK2945840.1"/>
    <property type="molecule type" value="Genomic_DNA"/>
</dbReference>
<organism evidence="2 3">
    <name type="scientific">Blattamonas nauphoetae</name>
    <dbReference type="NCBI Taxonomy" id="2049346"/>
    <lineage>
        <taxon>Eukaryota</taxon>
        <taxon>Metamonada</taxon>
        <taxon>Preaxostyla</taxon>
        <taxon>Oxymonadida</taxon>
        <taxon>Blattamonas</taxon>
    </lineage>
</organism>
<proteinExistence type="predicted"/>
<evidence type="ECO:0000256" key="1">
    <source>
        <dbReference type="SAM" id="MobiDB-lite"/>
    </source>
</evidence>
<protein>
    <submittedName>
        <fullName evidence="2">Uncharacterized protein</fullName>
    </submittedName>
</protein>
<evidence type="ECO:0000313" key="2">
    <source>
        <dbReference type="EMBL" id="KAK2945840.1"/>
    </source>
</evidence>
<feature type="compositionally biased region" description="Low complexity" evidence="1">
    <location>
        <begin position="106"/>
        <end position="123"/>
    </location>
</feature>
<name>A0ABQ9X2C0_9EUKA</name>
<evidence type="ECO:0000313" key="3">
    <source>
        <dbReference type="Proteomes" id="UP001281761"/>
    </source>
</evidence>